<feature type="compositionally biased region" description="Polar residues" evidence="1">
    <location>
        <begin position="78"/>
        <end position="87"/>
    </location>
</feature>
<gene>
    <name evidence="2" type="ORF">H310_01697</name>
</gene>
<feature type="region of interest" description="Disordered" evidence="1">
    <location>
        <begin position="45"/>
        <end position="103"/>
    </location>
</feature>
<protein>
    <submittedName>
        <fullName evidence="2">Uncharacterized protein</fullName>
    </submittedName>
</protein>
<accession>A0A024UTQ9</accession>
<dbReference type="AlphaFoldDB" id="A0A024UTQ9"/>
<proteinExistence type="predicted"/>
<feature type="compositionally biased region" description="Low complexity" evidence="1">
    <location>
        <begin position="51"/>
        <end position="77"/>
    </location>
</feature>
<reference evidence="2" key="1">
    <citation type="submission" date="2013-12" db="EMBL/GenBank/DDBJ databases">
        <title>The Genome Sequence of Aphanomyces invadans NJM9701.</title>
        <authorList>
            <consortium name="The Broad Institute Genomics Platform"/>
            <person name="Russ C."/>
            <person name="Tyler B."/>
            <person name="van West P."/>
            <person name="Dieguez-Uribeondo J."/>
            <person name="Young S.K."/>
            <person name="Zeng Q."/>
            <person name="Gargeya S."/>
            <person name="Fitzgerald M."/>
            <person name="Abouelleil A."/>
            <person name="Alvarado L."/>
            <person name="Chapman S.B."/>
            <person name="Gainer-Dewar J."/>
            <person name="Goldberg J."/>
            <person name="Griggs A."/>
            <person name="Gujja S."/>
            <person name="Hansen M."/>
            <person name="Howarth C."/>
            <person name="Imamovic A."/>
            <person name="Ireland A."/>
            <person name="Larimer J."/>
            <person name="McCowan C."/>
            <person name="Murphy C."/>
            <person name="Pearson M."/>
            <person name="Poon T.W."/>
            <person name="Priest M."/>
            <person name="Roberts A."/>
            <person name="Saif S."/>
            <person name="Shea T."/>
            <person name="Sykes S."/>
            <person name="Wortman J."/>
            <person name="Nusbaum C."/>
            <person name="Birren B."/>
        </authorList>
    </citation>
    <scope>NUCLEOTIDE SEQUENCE [LARGE SCALE GENOMIC DNA]</scope>
    <source>
        <strain evidence="2">NJM9701</strain>
    </source>
</reference>
<dbReference type="EMBL" id="KI913953">
    <property type="protein sequence ID" value="ETW09312.1"/>
    <property type="molecule type" value="Genomic_DNA"/>
</dbReference>
<evidence type="ECO:0000313" key="2">
    <source>
        <dbReference type="EMBL" id="ETW09312.1"/>
    </source>
</evidence>
<dbReference type="GeneID" id="20078747"/>
<name>A0A024UTQ9_9STRA</name>
<dbReference type="eggNOG" id="ENOG502SE9G">
    <property type="taxonomic scope" value="Eukaryota"/>
</dbReference>
<dbReference type="RefSeq" id="XP_008863117.1">
    <property type="nucleotide sequence ID" value="XM_008864895.1"/>
</dbReference>
<dbReference type="OrthoDB" id="71445at2759"/>
<sequence>MTTTSLASTSATPANIRSGMSVQDLKMLTAQREYRIMMEQYTSTVGDASQLASSPRSNRSLSLSLSDTSSTGSANSPISSPVMSPQRHQAPFHPPPPPPMHLASSHKFNQHSHHHYHHQGSAYSRHGSPVEKRVLVTCGGQMVSVMEGVRNVPDDMCFVGGSPTI</sequence>
<evidence type="ECO:0000256" key="1">
    <source>
        <dbReference type="SAM" id="MobiDB-lite"/>
    </source>
</evidence>
<organism evidence="2">
    <name type="scientific">Aphanomyces invadans</name>
    <dbReference type="NCBI Taxonomy" id="157072"/>
    <lineage>
        <taxon>Eukaryota</taxon>
        <taxon>Sar</taxon>
        <taxon>Stramenopiles</taxon>
        <taxon>Oomycota</taxon>
        <taxon>Saprolegniomycetes</taxon>
        <taxon>Saprolegniales</taxon>
        <taxon>Verrucalvaceae</taxon>
        <taxon>Aphanomyces</taxon>
    </lineage>
</organism>
<dbReference type="VEuPathDB" id="FungiDB:H310_01697"/>